<name>A0A1T1GWE0_9GAMM</name>
<sequence>MDMSQPTPKIFGNVPKLAARWALIIVPFILSCLMSGIISFINMLRNLGWFEGFLTLWLHNWMISWAIAFPIVLILLPFVRKFTGLLVDMSGPQPPAK</sequence>
<feature type="transmembrane region" description="Helical" evidence="1">
    <location>
        <begin position="61"/>
        <end position="79"/>
    </location>
</feature>
<evidence type="ECO:0000313" key="2">
    <source>
        <dbReference type="EMBL" id="OOV81932.1"/>
    </source>
</evidence>
<reference evidence="2 3" key="1">
    <citation type="submission" date="2017-02" db="EMBL/GenBank/DDBJ databases">
        <title>Acinetobacter sp. ANC 4945, whole genome shotgun sequencing project.</title>
        <authorList>
            <person name="Radolfova-Krizova L."/>
            <person name="Al Atrouni A."/>
            <person name="Nemec A."/>
        </authorList>
    </citation>
    <scope>NUCLEOTIDE SEQUENCE [LARGE SCALE GENOMIC DNA]</scope>
    <source>
        <strain evidence="2 3">ANC 4945</strain>
    </source>
</reference>
<gene>
    <name evidence="2" type="ORF">B1202_10845</name>
</gene>
<organism evidence="2 3">
    <name type="scientific">Acinetobacter amyesii</name>
    <dbReference type="NCBI Taxonomy" id="2942470"/>
    <lineage>
        <taxon>Bacteria</taxon>
        <taxon>Pseudomonadati</taxon>
        <taxon>Pseudomonadota</taxon>
        <taxon>Gammaproteobacteria</taxon>
        <taxon>Moraxellales</taxon>
        <taxon>Moraxellaceae</taxon>
        <taxon>Acinetobacter</taxon>
    </lineage>
</organism>
<keyword evidence="1" id="KW-0812">Transmembrane</keyword>
<evidence type="ECO:0000256" key="1">
    <source>
        <dbReference type="SAM" id="Phobius"/>
    </source>
</evidence>
<evidence type="ECO:0000313" key="3">
    <source>
        <dbReference type="Proteomes" id="UP000191160"/>
    </source>
</evidence>
<keyword evidence="1" id="KW-0472">Membrane</keyword>
<dbReference type="EMBL" id="MVKX01000006">
    <property type="protein sequence ID" value="OOV81932.1"/>
    <property type="molecule type" value="Genomic_DNA"/>
</dbReference>
<keyword evidence="3" id="KW-1185">Reference proteome</keyword>
<dbReference type="AlphaFoldDB" id="A0A1T1GWE0"/>
<accession>A0A1T1GWE0</accession>
<evidence type="ECO:0008006" key="4">
    <source>
        <dbReference type="Google" id="ProtNLM"/>
    </source>
</evidence>
<dbReference type="Proteomes" id="UP000191160">
    <property type="component" value="Unassembled WGS sequence"/>
</dbReference>
<comment type="caution">
    <text evidence="2">The sequence shown here is derived from an EMBL/GenBank/DDBJ whole genome shotgun (WGS) entry which is preliminary data.</text>
</comment>
<keyword evidence="1" id="KW-1133">Transmembrane helix</keyword>
<proteinExistence type="predicted"/>
<dbReference type="InterPro" id="IPR021529">
    <property type="entry name" value="DUF2798"/>
</dbReference>
<dbReference type="Pfam" id="PF11391">
    <property type="entry name" value="DUF2798"/>
    <property type="match status" value="1"/>
</dbReference>
<protein>
    <recommendedName>
        <fullName evidence="4">DUF2798 domain-containing protein</fullName>
    </recommendedName>
</protein>
<feature type="transmembrane region" description="Helical" evidence="1">
    <location>
        <begin position="21"/>
        <end position="41"/>
    </location>
</feature>